<evidence type="ECO:0000259" key="7">
    <source>
        <dbReference type="PROSITE" id="PS50808"/>
    </source>
</evidence>
<dbReference type="PANTHER" id="PTHR46481">
    <property type="entry name" value="ZINC FINGER BED DOMAIN-CONTAINING PROTEIN 4"/>
    <property type="match status" value="1"/>
</dbReference>
<dbReference type="SUPFAM" id="SSF57667">
    <property type="entry name" value="beta-beta-alpha zinc fingers"/>
    <property type="match status" value="1"/>
</dbReference>
<dbReference type="GO" id="GO:0003677">
    <property type="term" value="F:DNA binding"/>
    <property type="evidence" value="ECO:0007669"/>
    <property type="project" value="InterPro"/>
</dbReference>
<keyword evidence="9" id="KW-1185">Reference proteome</keyword>
<organism evidence="8 9">
    <name type="scientific">Aquarana catesbeiana</name>
    <name type="common">American bullfrog</name>
    <name type="synonym">Rana catesbeiana</name>
    <dbReference type="NCBI Taxonomy" id="8400"/>
    <lineage>
        <taxon>Eukaryota</taxon>
        <taxon>Metazoa</taxon>
        <taxon>Chordata</taxon>
        <taxon>Craniata</taxon>
        <taxon>Vertebrata</taxon>
        <taxon>Euteleostomi</taxon>
        <taxon>Amphibia</taxon>
        <taxon>Batrachia</taxon>
        <taxon>Anura</taxon>
        <taxon>Neobatrachia</taxon>
        <taxon>Ranoidea</taxon>
        <taxon>Ranidae</taxon>
        <taxon>Aquarana</taxon>
    </lineage>
</organism>
<proteinExistence type="predicted"/>
<evidence type="ECO:0000256" key="5">
    <source>
        <dbReference type="ARBA" id="ARBA00023163"/>
    </source>
</evidence>
<evidence type="ECO:0000256" key="4">
    <source>
        <dbReference type="ARBA" id="ARBA00023015"/>
    </source>
</evidence>
<keyword evidence="1" id="KW-0479">Metal-binding</keyword>
<dbReference type="OrthoDB" id="8958253at2759"/>
<evidence type="ECO:0000256" key="1">
    <source>
        <dbReference type="ARBA" id="ARBA00022723"/>
    </source>
</evidence>
<dbReference type="PANTHER" id="PTHR46481:SF4">
    <property type="entry name" value="ZINC FINGER BED DOMAIN-CONTAINING PROTEIN 4"/>
    <property type="match status" value="1"/>
</dbReference>
<keyword evidence="5" id="KW-0804">Transcription</keyword>
<keyword evidence="2 6" id="KW-0863">Zinc-finger</keyword>
<dbReference type="GO" id="GO:0008270">
    <property type="term" value="F:zinc ion binding"/>
    <property type="evidence" value="ECO:0007669"/>
    <property type="project" value="UniProtKB-KW"/>
</dbReference>
<sequence>MLEMSASVIVTGRKRREDLWMYFTFDVKDNNTLCKPCRATLAGKNTTNLKRHLRTTHPEIHKKIQKTSNDGPSQASGSAQPQQSICTALLAASKYKVDSKEQHAREEVIARWIGCTGLSVRTFEDEDFVGMMETVDRKLTVPKKTKISNLIDKQYEGEKQKECLLLGEYLFALICGPKKDSQLHSLP</sequence>
<dbReference type="InterPro" id="IPR052035">
    <property type="entry name" value="ZnF_BED_domain_contain"/>
</dbReference>
<keyword evidence="3" id="KW-0862">Zinc</keyword>
<dbReference type="AlphaFoldDB" id="A0A2G9S6D7"/>
<name>A0A2G9S6D7_AQUCT</name>
<accession>A0A2G9S6D7</accession>
<evidence type="ECO:0000313" key="8">
    <source>
        <dbReference type="EMBL" id="PIO35728.1"/>
    </source>
</evidence>
<evidence type="ECO:0000256" key="3">
    <source>
        <dbReference type="ARBA" id="ARBA00022833"/>
    </source>
</evidence>
<dbReference type="EMBL" id="KV925243">
    <property type="protein sequence ID" value="PIO35728.1"/>
    <property type="molecule type" value="Genomic_DNA"/>
</dbReference>
<dbReference type="PROSITE" id="PS50808">
    <property type="entry name" value="ZF_BED"/>
    <property type="match status" value="1"/>
</dbReference>
<evidence type="ECO:0000256" key="6">
    <source>
        <dbReference type="PROSITE-ProRule" id="PRU00027"/>
    </source>
</evidence>
<reference evidence="9" key="1">
    <citation type="journal article" date="2017" name="Nat. Commun.">
        <title>The North American bullfrog draft genome provides insight into hormonal regulation of long noncoding RNA.</title>
        <authorList>
            <person name="Hammond S.A."/>
            <person name="Warren R.L."/>
            <person name="Vandervalk B.P."/>
            <person name="Kucuk E."/>
            <person name="Khan H."/>
            <person name="Gibb E.A."/>
            <person name="Pandoh P."/>
            <person name="Kirk H."/>
            <person name="Zhao Y."/>
            <person name="Jones M."/>
            <person name="Mungall A.J."/>
            <person name="Coope R."/>
            <person name="Pleasance S."/>
            <person name="Moore R.A."/>
            <person name="Holt R.A."/>
            <person name="Round J.M."/>
            <person name="Ohora S."/>
            <person name="Walle B.V."/>
            <person name="Veldhoen N."/>
            <person name="Helbing C.C."/>
            <person name="Birol I."/>
        </authorList>
    </citation>
    <scope>NUCLEOTIDE SEQUENCE [LARGE SCALE GENOMIC DNA]</scope>
</reference>
<evidence type="ECO:0000256" key="2">
    <source>
        <dbReference type="ARBA" id="ARBA00022771"/>
    </source>
</evidence>
<dbReference type="Pfam" id="PF02892">
    <property type="entry name" value="zf-BED"/>
    <property type="match status" value="1"/>
</dbReference>
<dbReference type="InterPro" id="IPR003656">
    <property type="entry name" value="Znf_BED"/>
</dbReference>
<gene>
    <name evidence="8" type="ORF">AB205_0065830</name>
</gene>
<protein>
    <recommendedName>
        <fullName evidence="7">BED-type domain-containing protein</fullName>
    </recommendedName>
</protein>
<dbReference type="Proteomes" id="UP000228934">
    <property type="component" value="Unassembled WGS sequence"/>
</dbReference>
<dbReference type="SMART" id="SM00614">
    <property type="entry name" value="ZnF_BED"/>
    <property type="match status" value="1"/>
</dbReference>
<evidence type="ECO:0000313" key="9">
    <source>
        <dbReference type="Proteomes" id="UP000228934"/>
    </source>
</evidence>
<dbReference type="InterPro" id="IPR036236">
    <property type="entry name" value="Znf_C2H2_sf"/>
</dbReference>
<keyword evidence="4" id="KW-0805">Transcription regulation</keyword>
<feature type="domain" description="BED-type" evidence="7">
    <location>
        <begin position="14"/>
        <end position="64"/>
    </location>
</feature>